<evidence type="ECO:0000256" key="5">
    <source>
        <dbReference type="ARBA" id="ARBA00023136"/>
    </source>
</evidence>
<dbReference type="GO" id="GO:0046839">
    <property type="term" value="P:phospholipid dephosphorylation"/>
    <property type="evidence" value="ECO:0007669"/>
    <property type="project" value="TreeGrafter"/>
</dbReference>
<dbReference type="STRING" id="7370.A0A1I8M2M3"/>
<dbReference type="VEuPathDB" id="VectorBase:MDOMA2_008648"/>
<dbReference type="InterPro" id="IPR000326">
    <property type="entry name" value="PAP2/HPO"/>
</dbReference>
<name>A0A1I8M2M3_MUSDO</name>
<accession>A0A1I8M2M3</accession>
<evidence type="ECO:0000259" key="8">
    <source>
        <dbReference type="SMART" id="SM00014"/>
    </source>
</evidence>
<dbReference type="Pfam" id="PF01569">
    <property type="entry name" value="PAP2"/>
    <property type="match status" value="1"/>
</dbReference>
<feature type="domain" description="Phosphatidic acid phosphatase type 2/haloperoxidase" evidence="8">
    <location>
        <begin position="232"/>
        <end position="382"/>
    </location>
</feature>
<feature type="compositionally biased region" description="Basic and acidic residues" evidence="6">
    <location>
        <begin position="12"/>
        <end position="26"/>
    </location>
</feature>
<dbReference type="GO" id="GO:0008195">
    <property type="term" value="F:phosphatidate phosphatase activity"/>
    <property type="evidence" value="ECO:0007669"/>
    <property type="project" value="TreeGrafter"/>
</dbReference>
<dbReference type="VEuPathDB" id="VectorBase:MDOA000623"/>
<dbReference type="GO" id="GO:0007165">
    <property type="term" value="P:signal transduction"/>
    <property type="evidence" value="ECO:0007669"/>
    <property type="project" value="TreeGrafter"/>
</dbReference>
<dbReference type="EnsemblMetazoa" id="MDOA000623-RA">
    <property type="protein sequence ID" value="MDOA000623-PA"/>
    <property type="gene ID" value="MDOA000623"/>
</dbReference>
<dbReference type="CDD" id="cd03384">
    <property type="entry name" value="PAP2_wunen"/>
    <property type="match status" value="1"/>
</dbReference>
<dbReference type="PANTHER" id="PTHR10165:SF197">
    <property type="entry name" value="FI04477P-RELATED"/>
    <property type="match status" value="1"/>
</dbReference>
<dbReference type="AlphaFoldDB" id="A0A1I8M2M3"/>
<dbReference type="PANTHER" id="PTHR10165">
    <property type="entry name" value="LIPID PHOSPHATE PHOSPHATASE"/>
    <property type="match status" value="1"/>
</dbReference>
<feature type="compositionally biased region" description="Polar residues" evidence="6">
    <location>
        <begin position="1"/>
        <end position="11"/>
    </location>
</feature>
<organism evidence="9">
    <name type="scientific">Musca domestica</name>
    <name type="common">House fly</name>
    <dbReference type="NCBI Taxonomy" id="7370"/>
    <lineage>
        <taxon>Eukaryota</taxon>
        <taxon>Metazoa</taxon>
        <taxon>Ecdysozoa</taxon>
        <taxon>Arthropoda</taxon>
        <taxon>Hexapoda</taxon>
        <taxon>Insecta</taxon>
        <taxon>Pterygota</taxon>
        <taxon>Neoptera</taxon>
        <taxon>Endopterygota</taxon>
        <taxon>Diptera</taxon>
        <taxon>Brachycera</taxon>
        <taxon>Muscomorpha</taxon>
        <taxon>Muscoidea</taxon>
        <taxon>Muscidae</taxon>
        <taxon>Musca</taxon>
    </lineage>
</organism>
<keyword evidence="4 7" id="KW-1133">Transmembrane helix</keyword>
<feature type="transmembrane region" description="Helical" evidence="7">
    <location>
        <begin position="125"/>
        <end position="149"/>
    </location>
</feature>
<evidence type="ECO:0000256" key="2">
    <source>
        <dbReference type="ARBA" id="ARBA00008816"/>
    </source>
</evidence>
<feature type="transmembrane region" description="Helical" evidence="7">
    <location>
        <begin position="176"/>
        <end position="196"/>
    </location>
</feature>
<reference evidence="9" key="1">
    <citation type="submission" date="2020-05" db="UniProtKB">
        <authorList>
            <consortium name="EnsemblMetazoa"/>
        </authorList>
    </citation>
    <scope>IDENTIFICATION</scope>
    <source>
        <strain evidence="9">Aabys</strain>
    </source>
</reference>
<dbReference type="InterPro" id="IPR043216">
    <property type="entry name" value="PAP-like"/>
</dbReference>
<evidence type="ECO:0000313" key="9">
    <source>
        <dbReference type="EnsemblMetazoa" id="MDOA000623-PA"/>
    </source>
</evidence>
<dbReference type="InterPro" id="IPR036938">
    <property type="entry name" value="PAP2/HPO_sf"/>
</dbReference>
<dbReference type="eggNOG" id="KOG3030">
    <property type="taxonomic scope" value="Eukaryota"/>
</dbReference>
<feature type="transmembrane region" description="Helical" evidence="7">
    <location>
        <begin position="336"/>
        <end position="355"/>
    </location>
</feature>
<dbReference type="GO" id="GO:0005886">
    <property type="term" value="C:plasma membrane"/>
    <property type="evidence" value="ECO:0007669"/>
    <property type="project" value="TreeGrafter"/>
</dbReference>
<comment type="subcellular location">
    <subcellularLocation>
        <location evidence="1">Membrane</location>
        <topology evidence="1">Multi-pass membrane protein</topology>
    </subcellularLocation>
</comment>
<proteinExistence type="inferred from homology"/>
<evidence type="ECO:0000256" key="6">
    <source>
        <dbReference type="SAM" id="MobiDB-lite"/>
    </source>
</evidence>
<feature type="region of interest" description="Disordered" evidence="6">
    <location>
        <begin position="1"/>
        <end position="29"/>
    </location>
</feature>
<dbReference type="Gene3D" id="1.20.144.10">
    <property type="entry name" value="Phosphatidic acid phosphatase type 2/haloperoxidase"/>
    <property type="match status" value="1"/>
</dbReference>
<keyword evidence="5 7" id="KW-0472">Membrane</keyword>
<feature type="transmembrane region" description="Helical" evidence="7">
    <location>
        <begin position="367"/>
        <end position="386"/>
    </location>
</feature>
<sequence>MSNDSSASETTPLRRPEEESYRHLPVDEDSLTASVTTKLLTSRNGLPVASTSHNGVKSNARFNTIAVAHHGNSSNNNTNHSIEVHLTAASDQLRHRSPLESNLSPFTPTPNVNYLNKMDTTNKRILCRIGLDVLILICVLFPILCFFLWGESYKRGFFCDDESLMHPFKESTINNFLLYLIGLVLPVVVIIIVEIIQSRHQEKISNGNNTGRRYVFMDYEIPEWLVQCYKKIGVFGFGAGVGQLTTDIAKYSIGRLRPHFFAVCQPIMADGTTCADAINQGKYITNFHCAGVGSSERMLKEVSLSFPSGHSSFTFYGMVYLAIYLQCRMTWRGSKLMRHFLQFIGIMLAWYTALSRVSDYKHHWSDVLGGSLIGSIVAIVVTNYVSDLFPNKSTSKTYVLPTCTRDVTPQTTLSSNGN</sequence>
<protein>
    <recommendedName>
        <fullName evidence="8">Phosphatidic acid phosphatase type 2/haloperoxidase domain-containing protein</fullName>
    </recommendedName>
</protein>
<comment type="similarity">
    <text evidence="2">Belongs to the PA-phosphatase related phosphoesterase family.</text>
</comment>
<evidence type="ECO:0000256" key="1">
    <source>
        <dbReference type="ARBA" id="ARBA00004141"/>
    </source>
</evidence>
<evidence type="ECO:0000256" key="3">
    <source>
        <dbReference type="ARBA" id="ARBA00022692"/>
    </source>
</evidence>
<evidence type="ECO:0000256" key="4">
    <source>
        <dbReference type="ARBA" id="ARBA00022989"/>
    </source>
</evidence>
<dbReference type="SMART" id="SM00014">
    <property type="entry name" value="acidPPc"/>
    <property type="match status" value="1"/>
</dbReference>
<dbReference type="SUPFAM" id="SSF48317">
    <property type="entry name" value="Acid phosphatase/Vanadium-dependent haloperoxidase"/>
    <property type="match status" value="1"/>
</dbReference>
<keyword evidence="3 7" id="KW-0812">Transmembrane</keyword>
<evidence type="ECO:0000256" key="7">
    <source>
        <dbReference type="SAM" id="Phobius"/>
    </source>
</evidence>
<dbReference type="GO" id="GO:0006644">
    <property type="term" value="P:phospholipid metabolic process"/>
    <property type="evidence" value="ECO:0007669"/>
    <property type="project" value="InterPro"/>
</dbReference>
<dbReference type="FunFam" id="1.20.144.10:FF:000036">
    <property type="entry name" value="Putative phosphatidate phosphatase"/>
    <property type="match status" value="1"/>
</dbReference>